<protein>
    <submittedName>
        <fullName evidence="1">FAD/NAD(P)-binding domain-containing protein</fullName>
    </submittedName>
</protein>
<dbReference type="Pfam" id="PF13450">
    <property type="entry name" value="NAD_binding_8"/>
    <property type="match status" value="1"/>
</dbReference>
<sequence length="411" mass="44814">MDKGVNVVLVEQQPDLGGHADTYTDLTTGQDVNVGVQIFHDNSVVRGFAARLGASMAPPPPDGATLSIDLTTGKAQLDPEADPGIPAALGTYINILNASYPFLNKGFFLPDPVPEDLFLPFGDFAKKHDIVPLVFLLNRFTQGWDIIRVPTLYVFMIINLDLVSDIAAGTFLTTNDTNVLYRSALAILGERVLLNAHVTSVLRSNLGVRVHVKQEDTTSKVIKAKTLLMTGSPVLDNLQGWDLVPEEKTLFSKFSGFGYFAGVVSNPGFPDNTGFHNVASNNSGFHTPKLPAVFVINNTPLPDKVRTVYYGTPQGIHIDKSNAARMALDDLDRLVASQGYGHAKTKLLDWVAHGPFNIQVSAEDIKNGFYARLYALQGQRSTFWSGSTWTAQDSATIWGYTKNVVLPLIRP</sequence>
<dbReference type="Proteomes" id="UP001174691">
    <property type="component" value="Unassembled WGS sequence"/>
</dbReference>
<accession>A0AA38RYE1</accession>
<dbReference type="InterPro" id="IPR036188">
    <property type="entry name" value="FAD/NAD-bd_sf"/>
</dbReference>
<dbReference type="Gene3D" id="3.50.50.60">
    <property type="entry name" value="FAD/NAD(P)-binding domain"/>
    <property type="match status" value="1"/>
</dbReference>
<dbReference type="Gene3D" id="1.10.405.20">
    <property type="match status" value="1"/>
</dbReference>
<proteinExistence type="predicted"/>
<gene>
    <name evidence="1" type="ORF">NKR19_g2648</name>
</gene>
<dbReference type="Gene3D" id="3.30.70.1990">
    <property type="match status" value="1"/>
</dbReference>
<comment type="caution">
    <text evidence="1">The sequence shown here is derived from an EMBL/GenBank/DDBJ whole genome shotgun (WGS) entry which is preliminary data.</text>
</comment>
<dbReference type="SUPFAM" id="SSF51905">
    <property type="entry name" value="FAD/NAD(P)-binding domain"/>
    <property type="match status" value="1"/>
</dbReference>
<evidence type="ECO:0000313" key="1">
    <source>
        <dbReference type="EMBL" id="KAJ9161038.1"/>
    </source>
</evidence>
<evidence type="ECO:0000313" key="2">
    <source>
        <dbReference type="Proteomes" id="UP001174691"/>
    </source>
</evidence>
<dbReference type="EMBL" id="JANBVN010000027">
    <property type="protein sequence ID" value="KAJ9161038.1"/>
    <property type="molecule type" value="Genomic_DNA"/>
</dbReference>
<keyword evidence="2" id="KW-1185">Reference proteome</keyword>
<reference evidence="1" key="1">
    <citation type="submission" date="2022-07" db="EMBL/GenBank/DDBJ databases">
        <title>Fungi with potential for degradation of polypropylene.</title>
        <authorList>
            <person name="Gostincar C."/>
        </authorList>
    </citation>
    <scope>NUCLEOTIDE SEQUENCE</scope>
    <source>
        <strain evidence="1">EXF-13287</strain>
    </source>
</reference>
<organism evidence="1 2">
    <name type="scientific">Coniochaeta hoffmannii</name>
    <dbReference type="NCBI Taxonomy" id="91930"/>
    <lineage>
        <taxon>Eukaryota</taxon>
        <taxon>Fungi</taxon>
        <taxon>Dikarya</taxon>
        <taxon>Ascomycota</taxon>
        <taxon>Pezizomycotina</taxon>
        <taxon>Sordariomycetes</taxon>
        <taxon>Sordariomycetidae</taxon>
        <taxon>Coniochaetales</taxon>
        <taxon>Coniochaetaceae</taxon>
        <taxon>Coniochaeta</taxon>
    </lineage>
</organism>
<dbReference type="AlphaFoldDB" id="A0AA38RYE1"/>
<name>A0AA38RYE1_9PEZI</name>